<keyword evidence="13" id="KW-0969">Cilium</keyword>
<dbReference type="Gene3D" id="2.30.330.10">
    <property type="entry name" value="SpoA-like"/>
    <property type="match status" value="1"/>
</dbReference>
<dbReference type="PRINTS" id="PR00955">
    <property type="entry name" value="FLGMOTORFLIM"/>
</dbReference>
<accession>A0A8J6NSL3</accession>
<evidence type="ECO:0000256" key="11">
    <source>
        <dbReference type="NCBIfam" id="TIGR01397"/>
    </source>
</evidence>
<dbReference type="SUPFAM" id="SSF101801">
    <property type="entry name" value="Surface presentation of antigens (SPOA)"/>
    <property type="match status" value="1"/>
</dbReference>
<dbReference type="Pfam" id="PF02154">
    <property type="entry name" value="FliM"/>
    <property type="match status" value="1"/>
</dbReference>
<proteinExistence type="inferred from homology"/>
<comment type="caution">
    <text evidence="13">The sequence shown here is derived from an EMBL/GenBank/DDBJ whole genome shotgun (WGS) entry which is preliminary data.</text>
</comment>
<reference evidence="13 14" key="1">
    <citation type="submission" date="2020-08" db="EMBL/GenBank/DDBJ databases">
        <title>Bridging the membrane lipid divide: bacteria of the FCB group superphylum have the potential to synthesize archaeal ether lipids.</title>
        <authorList>
            <person name="Villanueva L."/>
            <person name="Von Meijenfeldt F.A.B."/>
            <person name="Westbye A.B."/>
            <person name="Yadav S."/>
            <person name="Hopmans E.C."/>
            <person name="Dutilh B.E."/>
            <person name="Sinninghe Damste J.S."/>
        </authorList>
    </citation>
    <scope>NUCLEOTIDE SEQUENCE [LARGE SCALE GENOMIC DNA]</scope>
    <source>
        <strain evidence="13">NIOZ-UU30</strain>
    </source>
</reference>
<evidence type="ECO:0000313" key="13">
    <source>
        <dbReference type="EMBL" id="MBC8361422.1"/>
    </source>
</evidence>
<dbReference type="CDD" id="cd17908">
    <property type="entry name" value="FliM"/>
    <property type="match status" value="1"/>
</dbReference>
<evidence type="ECO:0000256" key="10">
    <source>
        <dbReference type="ARBA" id="ARBA00025044"/>
    </source>
</evidence>
<dbReference type="GO" id="GO:0071978">
    <property type="term" value="P:bacterial-type flagellum-dependent swarming motility"/>
    <property type="evidence" value="ECO:0007669"/>
    <property type="project" value="TreeGrafter"/>
</dbReference>
<evidence type="ECO:0000256" key="9">
    <source>
        <dbReference type="ARBA" id="ARBA00023143"/>
    </source>
</evidence>
<keyword evidence="9" id="KW-0975">Bacterial flagellum</keyword>
<keyword evidence="13" id="KW-0282">Flagellum</keyword>
<sequence>MANILSQDEVDSLLEGITEGKVPTEAAAPDSGEEVKVYDFSMPAGPVHLRLPALRIINERFVGFLRTSLPIASRAVIDVNLSSTESVKFSEFCLSIPLPSNLNIFKMEPLRGFALLVIEGPLVFSFVESVFGGKGMSRAKLEGRGFTAIETKIVEKIVKFVLNDLQQAWADVQEVKTAFIRSEMDPQFAAIVNPAELVIVNKFMIDLESGSGSMTLCIPYSSIEPIKSRFQTSFRAQGLETDQAWRKYIQKEIVKMTVELSCIMGRAKVNGRELLQMKVDDVIPLDQKIGDAIVINVEGLPKFKGYPGSCKNKKAVKISEILRQE</sequence>
<evidence type="ECO:0000256" key="2">
    <source>
        <dbReference type="ARBA" id="ARBA00004202"/>
    </source>
</evidence>
<dbReference type="PANTHER" id="PTHR30034">
    <property type="entry name" value="FLAGELLAR MOTOR SWITCH PROTEIN FLIM"/>
    <property type="match status" value="1"/>
</dbReference>
<keyword evidence="13" id="KW-0966">Cell projection</keyword>
<comment type="subcellular location">
    <subcellularLocation>
        <location evidence="1">Bacterial flagellum basal body</location>
    </subcellularLocation>
    <subcellularLocation>
        <location evidence="2">Cell membrane</location>
        <topology evidence="2">Peripheral membrane protein</topology>
    </subcellularLocation>
</comment>
<dbReference type="InterPro" id="IPR036429">
    <property type="entry name" value="SpoA-like_sf"/>
</dbReference>
<dbReference type="GO" id="GO:0050918">
    <property type="term" value="P:positive chemotaxis"/>
    <property type="evidence" value="ECO:0007669"/>
    <property type="project" value="TreeGrafter"/>
</dbReference>
<keyword evidence="7" id="KW-0283">Flagellar rotation</keyword>
<dbReference type="InterPro" id="IPR001543">
    <property type="entry name" value="FliN-like_C"/>
</dbReference>
<evidence type="ECO:0000256" key="5">
    <source>
        <dbReference type="ARBA" id="ARBA00022475"/>
    </source>
</evidence>
<evidence type="ECO:0000256" key="4">
    <source>
        <dbReference type="ARBA" id="ARBA00021898"/>
    </source>
</evidence>
<evidence type="ECO:0000313" key="14">
    <source>
        <dbReference type="Proteomes" id="UP000603434"/>
    </source>
</evidence>
<evidence type="ECO:0000256" key="7">
    <source>
        <dbReference type="ARBA" id="ARBA00022779"/>
    </source>
</evidence>
<dbReference type="Gene3D" id="3.40.1550.10">
    <property type="entry name" value="CheC-like"/>
    <property type="match status" value="1"/>
</dbReference>
<feature type="domain" description="Flagellar motor switch protein FliN-like C-terminal" evidence="12">
    <location>
        <begin position="252"/>
        <end position="322"/>
    </location>
</feature>
<protein>
    <recommendedName>
        <fullName evidence="4 11">Flagellar motor switch protein FliM</fullName>
    </recommendedName>
</protein>
<dbReference type="PIRSF" id="PIRSF002888">
    <property type="entry name" value="FliM"/>
    <property type="match status" value="1"/>
</dbReference>
<dbReference type="InterPro" id="IPR028976">
    <property type="entry name" value="CheC-like_sf"/>
</dbReference>
<evidence type="ECO:0000256" key="1">
    <source>
        <dbReference type="ARBA" id="ARBA00004117"/>
    </source>
</evidence>
<dbReference type="InterPro" id="IPR001689">
    <property type="entry name" value="Flag_FliM"/>
</dbReference>
<dbReference type="GO" id="GO:0003774">
    <property type="term" value="F:cytoskeletal motor activity"/>
    <property type="evidence" value="ECO:0007669"/>
    <property type="project" value="InterPro"/>
</dbReference>
<keyword evidence="5" id="KW-1003">Cell membrane</keyword>
<evidence type="ECO:0000256" key="6">
    <source>
        <dbReference type="ARBA" id="ARBA00022500"/>
    </source>
</evidence>
<keyword evidence="6" id="KW-0145">Chemotaxis</keyword>
<comment type="function">
    <text evidence="10">FliM is one of three proteins (FliG, FliN, FliM) that forms the rotor-mounted switch complex (C ring), located at the base of the basal body. This complex interacts with the CheY and CheZ chemotaxis proteins, in addition to contacting components of the motor that determine the direction of flagellar rotation.</text>
</comment>
<dbReference type="Proteomes" id="UP000603434">
    <property type="component" value="Unassembled WGS sequence"/>
</dbReference>
<dbReference type="NCBIfam" id="TIGR01397">
    <property type="entry name" value="fliM_switch"/>
    <property type="match status" value="1"/>
</dbReference>
<organism evidence="13 14">
    <name type="scientific">Candidatus Desulfatibia profunda</name>
    <dbReference type="NCBI Taxonomy" id="2841695"/>
    <lineage>
        <taxon>Bacteria</taxon>
        <taxon>Pseudomonadati</taxon>
        <taxon>Thermodesulfobacteriota</taxon>
        <taxon>Desulfobacteria</taxon>
        <taxon>Desulfobacterales</taxon>
        <taxon>Desulfobacterales incertae sedis</taxon>
        <taxon>Candidatus Desulfatibia</taxon>
    </lineage>
</organism>
<keyword evidence="8" id="KW-0472">Membrane</keyword>
<dbReference type="Pfam" id="PF01052">
    <property type="entry name" value="FliMN_C"/>
    <property type="match status" value="1"/>
</dbReference>
<gene>
    <name evidence="13" type="primary">fliM</name>
    <name evidence="13" type="ORF">H8E23_08500</name>
</gene>
<evidence type="ECO:0000256" key="8">
    <source>
        <dbReference type="ARBA" id="ARBA00023136"/>
    </source>
</evidence>
<comment type="similarity">
    <text evidence="3">Belongs to the FliM family.</text>
</comment>
<name>A0A8J6NSL3_9BACT</name>
<evidence type="ECO:0000256" key="3">
    <source>
        <dbReference type="ARBA" id="ARBA00011049"/>
    </source>
</evidence>
<evidence type="ECO:0000259" key="12">
    <source>
        <dbReference type="Pfam" id="PF01052"/>
    </source>
</evidence>
<dbReference type="AlphaFoldDB" id="A0A8J6NSL3"/>
<dbReference type="PANTHER" id="PTHR30034:SF6">
    <property type="entry name" value="YOP PROTEINS TRANSLOCATION PROTEIN Q"/>
    <property type="match status" value="1"/>
</dbReference>
<dbReference type="GO" id="GO:0005886">
    <property type="term" value="C:plasma membrane"/>
    <property type="evidence" value="ECO:0007669"/>
    <property type="project" value="UniProtKB-SubCell"/>
</dbReference>
<dbReference type="GO" id="GO:0009425">
    <property type="term" value="C:bacterial-type flagellum basal body"/>
    <property type="evidence" value="ECO:0007669"/>
    <property type="project" value="UniProtKB-SubCell"/>
</dbReference>
<dbReference type="SUPFAM" id="SSF103039">
    <property type="entry name" value="CheC-like"/>
    <property type="match status" value="1"/>
</dbReference>
<dbReference type="EMBL" id="JACNJH010000134">
    <property type="protein sequence ID" value="MBC8361422.1"/>
    <property type="molecule type" value="Genomic_DNA"/>
</dbReference>